<dbReference type="AlphaFoldDB" id="A1C6H4"/>
<name>A1C6H4_ASPCL</name>
<evidence type="ECO:0000256" key="1">
    <source>
        <dbReference type="SAM" id="MobiDB-lite"/>
    </source>
</evidence>
<dbReference type="RefSeq" id="XP_001275421.1">
    <property type="nucleotide sequence ID" value="XM_001275420.1"/>
</dbReference>
<feature type="compositionally biased region" description="Basic and acidic residues" evidence="1">
    <location>
        <begin position="483"/>
        <end position="498"/>
    </location>
</feature>
<evidence type="ECO:0000313" key="3">
    <source>
        <dbReference type="Proteomes" id="UP000006701"/>
    </source>
</evidence>
<feature type="compositionally biased region" description="Basic and acidic residues" evidence="1">
    <location>
        <begin position="300"/>
        <end position="315"/>
    </location>
</feature>
<feature type="compositionally biased region" description="Low complexity" evidence="1">
    <location>
        <begin position="574"/>
        <end position="586"/>
    </location>
</feature>
<feature type="compositionally biased region" description="Polar residues" evidence="1">
    <location>
        <begin position="264"/>
        <end position="274"/>
    </location>
</feature>
<dbReference type="eggNOG" id="ENOG502TEVN">
    <property type="taxonomic scope" value="Eukaryota"/>
</dbReference>
<gene>
    <name evidence="2" type="ORF">ACLA_070270</name>
</gene>
<sequence>MGAGEVENMQLGPTTNRGGSPGNSGNSDTESGSQSIMRRTRPGTKLPLPRDVSTKGREQLKDKQPTPPKHREYGSLGNVRPRKSSTTLYSSPDETIDKDREQYWQKVRDKFERPSPSGKIRDNYKEPYIGAYRKIMSLANSPKSEALKQKLKYAGGATRDLSKTRIASPIIHPRLRPGYSSPDRSDNDSTAQLNKYIDEIQRTNSGTDESLLHLSPDKTDNATDSSLNSRTSSSPVSGPSSSLTEWEDRFVVNMPSAKEPNPPTMSAQQITEFQHSIEKVHTEGGAMLDPDSLPSPRTTTPDDKNTSPEHPDKPTTFDGQDPPPPTKTRGDEDSPSTQRSHPRYYCPDEIGRSRISTIWEESPATKPRKDTPSINPDGSFLGCKEINGSKDKNPDEILLFAPTERPRVVDVSSPMLTSPKDRTKFTVQQRRADKEEKTTAQEGWKPASPNLKLAQCSKPLPSTMCRDTSCHQVDKLAQASSQEKPDTHRPNKPFGEKKVTCRDDDVFIITPIITRTMVSMNDIRGHAQKTSSVPTPTSRTAGEIITDARARPQIKPSPLGLRRATQNSQEKSNASSAAPSRSVPVRTIAVVKNRAEAGRRKVEPSRDMRGYIRMPSMGQPSSEDYAEHAGNKSHQARASSTGSRIESHRHVRTISDSTHLASSSVPNISPIGSIDRGQQGCTSVAQNVAKVVEVAELDGLQVQEPKEQAPQPRITDLSSDLPEMVIANPTKSATNALTLALIMEILIISAAQMEALWQRVMSNRHSKTALLKLALNGVLEMLEHCLQVLRTWLTAFSTYNVTGVWPRPADQDLAQSVADVCRAAAYLVILCFMMTVVERAAEYIVLVGS</sequence>
<feature type="region of interest" description="Disordered" evidence="1">
    <location>
        <begin position="476"/>
        <end position="498"/>
    </location>
</feature>
<feature type="compositionally biased region" description="Basic and acidic residues" evidence="1">
    <location>
        <begin position="52"/>
        <end position="73"/>
    </location>
</feature>
<feature type="compositionally biased region" description="Polar residues" evidence="1">
    <location>
        <begin position="564"/>
        <end position="573"/>
    </location>
</feature>
<dbReference type="KEGG" id="act:ACLA_070270"/>
<feature type="compositionally biased region" description="Basic and acidic residues" evidence="1">
    <location>
        <begin position="593"/>
        <end position="610"/>
    </location>
</feature>
<feature type="compositionally biased region" description="Polar residues" evidence="1">
    <location>
        <begin position="632"/>
        <end position="644"/>
    </location>
</feature>
<protein>
    <submittedName>
        <fullName evidence="2">NTP binding protein, putative</fullName>
    </submittedName>
</protein>
<feature type="region of interest" description="Disordered" evidence="1">
    <location>
        <begin position="547"/>
        <end position="647"/>
    </location>
</feature>
<feature type="compositionally biased region" description="Low complexity" evidence="1">
    <location>
        <begin position="225"/>
        <end position="242"/>
    </location>
</feature>
<feature type="compositionally biased region" description="Polar residues" evidence="1">
    <location>
        <begin position="84"/>
        <end position="93"/>
    </location>
</feature>
<accession>A1C6H4</accession>
<dbReference type="GeneID" id="4707483"/>
<dbReference type="VEuPathDB" id="FungiDB:ACLA_070270"/>
<feature type="region of interest" description="Disordered" evidence="1">
    <location>
        <begin position="1"/>
        <end position="99"/>
    </location>
</feature>
<dbReference type="EMBL" id="DS027045">
    <property type="protein sequence ID" value="EAW13995.1"/>
    <property type="molecule type" value="Genomic_DNA"/>
</dbReference>
<keyword evidence="3" id="KW-1185">Reference proteome</keyword>
<feature type="compositionally biased region" description="Polar residues" evidence="1">
    <location>
        <begin position="28"/>
        <end position="37"/>
    </location>
</feature>
<dbReference type="HOGENOM" id="CLU_315909_0_0_1"/>
<dbReference type="Proteomes" id="UP000006701">
    <property type="component" value="Unassembled WGS sequence"/>
</dbReference>
<organism evidence="2 3">
    <name type="scientific">Aspergillus clavatus (strain ATCC 1007 / CBS 513.65 / DSM 816 / NCTC 3887 / NRRL 1 / QM 1276 / 107)</name>
    <dbReference type="NCBI Taxonomy" id="344612"/>
    <lineage>
        <taxon>Eukaryota</taxon>
        <taxon>Fungi</taxon>
        <taxon>Dikarya</taxon>
        <taxon>Ascomycota</taxon>
        <taxon>Pezizomycotina</taxon>
        <taxon>Eurotiomycetes</taxon>
        <taxon>Eurotiomycetidae</taxon>
        <taxon>Eurotiales</taxon>
        <taxon>Aspergillaceae</taxon>
        <taxon>Aspergillus</taxon>
        <taxon>Aspergillus subgen. Fumigati</taxon>
    </lineage>
</organism>
<proteinExistence type="predicted"/>
<feature type="region of interest" description="Disordered" evidence="1">
    <location>
        <begin position="164"/>
        <end position="394"/>
    </location>
</feature>
<evidence type="ECO:0000313" key="2">
    <source>
        <dbReference type="EMBL" id="EAW13995.1"/>
    </source>
</evidence>
<reference evidence="2 3" key="1">
    <citation type="journal article" date="2008" name="PLoS Genet.">
        <title>Genomic islands in the pathogenic filamentous fungus Aspergillus fumigatus.</title>
        <authorList>
            <person name="Fedorova N.D."/>
            <person name="Khaldi N."/>
            <person name="Joardar V.S."/>
            <person name="Maiti R."/>
            <person name="Amedeo P."/>
            <person name="Anderson M.J."/>
            <person name="Crabtree J."/>
            <person name="Silva J.C."/>
            <person name="Badger J.H."/>
            <person name="Albarraq A."/>
            <person name="Angiuoli S."/>
            <person name="Bussey H."/>
            <person name="Bowyer P."/>
            <person name="Cotty P.J."/>
            <person name="Dyer P.S."/>
            <person name="Egan A."/>
            <person name="Galens K."/>
            <person name="Fraser-Liggett C.M."/>
            <person name="Haas B.J."/>
            <person name="Inman J.M."/>
            <person name="Kent R."/>
            <person name="Lemieux S."/>
            <person name="Malavazi I."/>
            <person name="Orvis J."/>
            <person name="Roemer T."/>
            <person name="Ronning C.M."/>
            <person name="Sundaram J.P."/>
            <person name="Sutton G."/>
            <person name="Turner G."/>
            <person name="Venter J.C."/>
            <person name="White O.R."/>
            <person name="Whitty B.R."/>
            <person name="Youngman P."/>
            <person name="Wolfe K.H."/>
            <person name="Goldman G.H."/>
            <person name="Wortman J.R."/>
            <person name="Jiang B."/>
            <person name="Denning D.W."/>
            <person name="Nierman W.C."/>
        </authorList>
    </citation>
    <scope>NUCLEOTIDE SEQUENCE [LARGE SCALE GENOMIC DNA]</scope>
    <source>
        <strain evidence="3">ATCC 1007 / CBS 513.65 / DSM 816 / NCTC 3887 / NRRL 1</strain>
    </source>
</reference>
<dbReference type="OrthoDB" id="5415055at2759"/>